<dbReference type="PROSITE" id="PS50865">
    <property type="entry name" value="ZF_MYND_2"/>
    <property type="match status" value="1"/>
</dbReference>
<organism evidence="6 7">
    <name type="scientific">Mycena alexandri</name>
    <dbReference type="NCBI Taxonomy" id="1745969"/>
    <lineage>
        <taxon>Eukaryota</taxon>
        <taxon>Fungi</taxon>
        <taxon>Dikarya</taxon>
        <taxon>Basidiomycota</taxon>
        <taxon>Agaricomycotina</taxon>
        <taxon>Agaricomycetes</taxon>
        <taxon>Agaricomycetidae</taxon>
        <taxon>Agaricales</taxon>
        <taxon>Marasmiineae</taxon>
        <taxon>Mycenaceae</taxon>
        <taxon>Mycena</taxon>
    </lineage>
</organism>
<evidence type="ECO:0000259" key="5">
    <source>
        <dbReference type="PROSITE" id="PS50865"/>
    </source>
</evidence>
<dbReference type="GO" id="GO:0008270">
    <property type="term" value="F:zinc ion binding"/>
    <property type="evidence" value="ECO:0007669"/>
    <property type="project" value="UniProtKB-KW"/>
</dbReference>
<keyword evidence="3" id="KW-0862">Zinc</keyword>
<dbReference type="PROSITE" id="PS01360">
    <property type="entry name" value="ZF_MYND_1"/>
    <property type="match status" value="1"/>
</dbReference>
<dbReference type="Proteomes" id="UP001218188">
    <property type="component" value="Unassembled WGS sequence"/>
</dbReference>
<dbReference type="SUPFAM" id="SSF144232">
    <property type="entry name" value="HIT/MYND zinc finger-like"/>
    <property type="match status" value="1"/>
</dbReference>
<feature type="domain" description="MYND-type" evidence="5">
    <location>
        <begin position="14"/>
        <end position="55"/>
    </location>
</feature>
<evidence type="ECO:0000256" key="4">
    <source>
        <dbReference type="PROSITE-ProRule" id="PRU00134"/>
    </source>
</evidence>
<keyword evidence="2 4" id="KW-0863">Zinc-finger</keyword>
<name>A0AAD6TFH9_9AGAR</name>
<evidence type="ECO:0000256" key="3">
    <source>
        <dbReference type="ARBA" id="ARBA00022833"/>
    </source>
</evidence>
<sequence length="257" mass="29429">MPMLQFCAGTNDRCYECNNSGPADTKLRTCSRCRVARYCSPECQRKNWKLHKLSCNDHKAIIESDPDPTLEDNLKLFLKWLDHWKDAVHAWGILSADLANQAPGYLLNNSYLLEIEKRRSDKHPTRSKFIVARNGMRTEAQMREEIMRLPNSNYRAQILSDFEGVPRDPRMLRVTVRWDTFYSNSGDYPVNLFPDTASAFCNPLSAESRLISTALALTWRNKFPEHVRTGNATGYVEVVQKLVQDSKILVDTALGVD</sequence>
<dbReference type="Gene3D" id="6.10.140.2220">
    <property type="match status" value="1"/>
</dbReference>
<comment type="caution">
    <text evidence="6">The sequence shown here is derived from an EMBL/GenBank/DDBJ whole genome shotgun (WGS) entry which is preliminary data.</text>
</comment>
<accession>A0AAD6TFH9</accession>
<gene>
    <name evidence="6" type="ORF">C8F04DRAFT_1249973</name>
</gene>
<keyword evidence="7" id="KW-1185">Reference proteome</keyword>
<protein>
    <recommendedName>
        <fullName evidence="5">MYND-type domain-containing protein</fullName>
    </recommendedName>
</protein>
<evidence type="ECO:0000313" key="7">
    <source>
        <dbReference type="Proteomes" id="UP001218188"/>
    </source>
</evidence>
<proteinExistence type="predicted"/>
<evidence type="ECO:0000256" key="2">
    <source>
        <dbReference type="ARBA" id="ARBA00022771"/>
    </source>
</evidence>
<evidence type="ECO:0000256" key="1">
    <source>
        <dbReference type="ARBA" id="ARBA00022723"/>
    </source>
</evidence>
<dbReference type="AlphaFoldDB" id="A0AAD6TFH9"/>
<keyword evidence="1" id="KW-0479">Metal-binding</keyword>
<evidence type="ECO:0000313" key="6">
    <source>
        <dbReference type="EMBL" id="KAJ7044717.1"/>
    </source>
</evidence>
<dbReference type="EMBL" id="JARJCM010000006">
    <property type="protein sequence ID" value="KAJ7044717.1"/>
    <property type="molecule type" value="Genomic_DNA"/>
</dbReference>
<reference evidence="6" key="1">
    <citation type="submission" date="2023-03" db="EMBL/GenBank/DDBJ databases">
        <title>Massive genome expansion in bonnet fungi (Mycena s.s.) driven by repeated elements and novel gene families across ecological guilds.</title>
        <authorList>
            <consortium name="Lawrence Berkeley National Laboratory"/>
            <person name="Harder C.B."/>
            <person name="Miyauchi S."/>
            <person name="Viragh M."/>
            <person name="Kuo A."/>
            <person name="Thoen E."/>
            <person name="Andreopoulos B."/>
            <person name="Lu D."/>
            <person name="Skrede I."/>
            <person name="Drula E."/>
            <person name="Henrissat B."/>
            <person name="Morin E."/>
            <person name="Kohler A."/>
            <person name="Barry K."/>
            <person name="LaButti K."/>
            <person name="Morin E."/>
            <person name="Salamov A."/>
            <person name="Lipzen A."/>
            <person name="Mereny Z."/>
            <person name="Hegedus B."/>
            <person name="Baldrian P."/>
            <person name="Stursova M."/>
            <person name="Weitz H."/>
            <person name="Taylor A."/>
            <person name="Grigoriev I.V."/>
            <person name="Nagy L.G."/>
            <person name="Martin F."/>
            <person name="Kauserud H."/>
        </authorList>
    </citation>
    <scope>NUCLEOTIDE SEQUENCE</scope>
    <source>
        <strain evidence="6">CBHHK200</strain>
    </source>
</reference>
<dbReference type="Pfam" id="PF01753">
    <property type="entry name" value="zf-MYND"/>
    <property type="match status" value="1"/>
</dbReference>
<dbReference type="InterPro" id="IPR002893">
    <property type="entry name" value="Znf_MYND"/>
</dbReference>